<feature type="compositionally biased region" description="Polar residues" evidence="1">
    <location>
        <begin position="23"/>
        <end position="40"/>
    </location>
</feature>
<feature type="compositionally biased region" description="Polar residues" evidence="1">
    <location>
        <begin position="241"/>
        <end position="250"/>
    </location>
</feature>
<feature type="region of interest" description="Disordered" evidence="1">
    <location>
        <begin position="91"/>
        <end position="177"/>
    </location>
</feature>
<dbReference type="Pfam" id="PF24494">
    <property type="entry name" value="DUF7587"/>
    <property type="match status" value="1"/>
</dbReference>
<feature type="compositionally biased region" description="Polar residues" evidence="1">
    <location>
        <begin position="116"/>
        <end position="125"/>
    </location>
</feature>
<feature type="compositionally biased region" description="Low complexity" evidence="1">
    <location>
        <begin position="163"/>
        <end position="177"/>
    </location>
</feature>
<feature type="compositionally biased region" description="Low complexity" evidence="1">
    <location>
        <begin position="91"/>
        <end position="110"/>
    </location>
</feature>
<evidence type="ECO:0000256" key="1">
    <source>
        <dbReference type="SAM" id="MobiDB-lite"/>
    </source>
</evidence>
<gene>
    <name evidence="3" type="ORF">BTUL_0046g00290</name>
</gene>
<evidence type="ECO:0000313" key="3">
    <source>
        <dbReference type="EMBL" id="TGO14940.1"/>
    </source>
</evidence>
<comment type="caution">
    <text evidence="3">The sequence shown here is derived from an EMBL/GenBank/DDBJ whole genome shotgun (WGS) entry which is preliminary data.</text>
</comment>
<keyword evidence="4" id="KW-1185">Reference proteome</keyword>
<dbReference type="Proteomes" id="UP000297777">
    <property type="component" value="Unassembled WGS sequence"/>
</dbReference>
<dbReference type="InterPro" id="IPR056009">
    <property type="entry name" value="DUF7587"/>
</dbReference>
<feature type="compositionally biased region" description="Polar residues" evidence="1">
    <location>
        <begin position="52"/>
        <end position="70"/>
    </location>
</feature>
<reference evidence="3 4" key="1">
    <citation type="submission" date="2017-12" db="EMBL/GenBank/DDBJ databases">
        <title>Comparative genomics of Botrytis spp.</title>
        <authorList>
            <person name="Valero-Jimenez C.A."/>
            <person name="Tapia P."/>
            <person name="Veloso J."/>
            <person name="Silva-Moreno E."/>
            <person name="Staats M."/>
            <person name="Valdes J.H."/>
            <person name="Van Kan J.A.L."/>
        </authorList>
    </citation>
    <scope>NUCLEOTIDE SEQUENCE [LARGE SCALE GENOMIC DNA]</scope>
    <source>
        <strain evidence="3 4">Bt9001</strain>
    </source>
</reference>
<feature type="region of interest" description="Disordered" evidence="1">
    <location>
        <begin position="220"/>
        <end position="250"/>
    </location>
</feature>
<evidence type="ECO:0000313" key="4">
    <source>
        <dbReference type="Proteomes" id="UP000297777"/>
    </source>
</evidence>
<name>A0A4Z1EU27_9HELO</name>
<evidence type="ECO:0000259" key="2">
    <source>
        <dbReference type="Pfam" id="PF24494"/>
    </source>
</evidence>
<proteinExistence type="predicted"/>
<feature type="region of interest" description="Disordered" evidence="1">
    <location>
        <begin position="23"/>
        <end position="70"/>
    </location>
</feature>
<sequence length="581" mass="64603">MTTNSEIDFATLLANFATRNYDNSNKVAATPPQTSSTDGFVSSIGFQPPTPLSNENFTSMETPTRPQFSAFSSPLFGSSLNNTSESNLFRSNFGTSSTSTHTSSNNGSSSRPAFSFSPNPTTLSGSLFGKTSVHSPTPNAHSRPLFGFASSSNNQSFRNESYVPSTSTSTPTKPVQTSTQVPAFDFLPTAAKNSVTPSVTPAEPPLKFSFNNLRLSTDQGTCTPHAPRTSHIKITSPRPAPSNQSIPITTTSSENPILARNHEDVEATRTAPHLHNQDSNLKSEDLRTHYHTLQFYRKWNSHLISHLTGVPIIRATPPLSNRSDHPNEPTIPTHHLNQVPENELATAKSELEALITHLLTLSLPRTPQIRNTNTDTLLYRLQTATSKSTYSRSYGFRCSDWIDSLYTSGVTNERKKDGRAFQSHCNGDEVPSPYISVSTSIARLMRLPAWQEEEEAEIRIFVISLNRLGQLGIKAQSTDLYFNEFVNAPGGKISRKNGDKDHLYVDGVSFVTDTHWLVEEWIPDQAIVSEMDCEEFVEIADREGIRWEDARNYRFKGFKAELEPRKIDLEKWPKRYPGGRN</sequence>
<dbReference type="AlphaFoldDB" id="A0A4Z1EU27"/>
<protein>
    <recommendedName>
        <fullName evidence="2">DUF7587 domain-containing protein</fullName>
    </recommendedName>
</protein>
<accession>A0A4Z1EU27</accession>
<dbReference type="OrthoDB" id="3550470at2759"/>
<organism evidence="3 4">
    <name type="scientific">Botrytis tulipae</name>
    <dbReference type="NCBI Taxonomy" id="87230"/>
    <lineage>
        <taxon>Eukaryota</taxon>
        <taxon>Fungi</taxon>
        <taxon>Dikarya</taxon>
        <taxon>Ascomycota</taxon>
        <taxon>Pezizomycotina</taxon>
        <taxon>Leotiomycetes</taxon>
        <taxon>Helotiales</taxon>
        <taxon>Sclerotiniaceae</taxon>
        <taxon>Botrytis</taxon>
    </lineage>
</organism>
<feature type="domain" description="DUF7587" evidence="2">
    <location>
        <begin position="374"/>
        <end position="535"/>
    </location>
</feature>
<dbReference type="EMBL" id="PQXH01000046">
    <property type="protein sequence ID" value="TGO14940.1"/>
    <property type="molecule type" value="Genomic_DNA"/>
</dbReference>
<feature type="compositionally biased region" description="Polar residues" evidence="1">
    <location>
        <begin position="149"/>
        <end position="159"/>
    </location>
</feature>